<reference evidence="2 3" key="1">
    <citation type="submission" date="2019-01" db="EMBL/GenBank/DDBJ databases">
        <title>Genome sequencing of the rare red list fungi Fomitopsis rosea.</title>
        <authorList>
            <person name="Buettner E."/>
            <person name="Kellner H."/>
        </authorList>
    </citation>
    <scope>NUCLEOTIDE SEQUENCE [LARGE SCALE GENOMIC DNA]</scope>
    <source>
        <strain evidence="2 3">DSM 105464</strain>
    </source>
</reference>
<proteinExistence type="predicted"/>
<evidence type="ECO:0000313" key="2">
    <source>
        <dbReference type="EMBL" id="TFY60198.1"/>
    </source>
</evidence>
<gene>
    <name evidence="2" type="ORF">EVJ58_g5302</name>
</gene>
<feature type="region of interest" description="Disordered" evidence="1">
    <location>
        <begin position="76"/>
        <end position="124"/>
    </location>
</feature>
<name>A0A4Y9YE99_9APHY</name>
<protein>
    <submittedName>
        <fullName evidence="2">Uncharacterized protein</fullName>
    </submittedName>
</protein>
<organism evidence="2 3">
    <name type="scientific">Rhodofomes roseus</name>
    <dbReference type="NCBI Taxonomy" id="34475"/>
    <lineage>
        <taxon>Eukaryota</taxon>
        <taxon>Fungi</taxon>
        <taxon>Dikarya</taxon>
        <taxon>Basidiomycota</taxon>
        <taxon>Agaricomycotina</taxon>
        <taxon>Agaricomycetes</taxon>
        <taxon>Polyporales</taxon>
        <taxon>Rhodofomes</taxon>
    </lineage>
</organism>
<comment type="caution">
    <text evidence="2">The sequence shown here is derived from an EMBL/GenBank/DDBJ whole genome shotgun (WGS) entry which is preliminary data.</text>
</comment>
<dbReference type="AlphaFoldDB" id="A0A4Y9YE99"/>
<feature type="compositionally biased region" description="Acidic residues" evidence="1">
    <location>
        <begin position="90"/>
        <end position="100"/>
    </location>
</feature>
<feature type="compositionally biased region" description="Acidic residues" evidence="1">
    <location>
        <begin position="108"/>
        <end position="124"/>
    </location>
</feature>
<sequence>MGEYYRHHVPSEPVECPCGAQYQSRKHILQDCPRYEAHRNILRLREASETIDLPTILGTEEGIDALAHFIEKSGAFTKTGEPRAAPEGAAEPDDDEEAAEGDDHGGDDPEPEEDPDGSTDDDEG</sequence>
<dbReference type="Proteomes" id="UP000298390">
    <property type="component" value="Unassembled WGS sequence"/>
</dbReference>
<dbReference type="EMBL" id="SEKV01000266">
    <property type="protein sequence ID" value="TFY60198.1"/>
    <property type="molecule type" value="Genomic_DNA"/>
</dbReference>
<evidence type="ECO:0000256" key="1">
    <source>
        <dbReference type="SAM" id="MobiDB-lite"/>
    </source>
</evidence>
<accession>A0A4Y9YE99</accession>
<evidence type="ECO:0000313" key="3">
    <source>
        <dbReference type="Proteomes" id="UP000298390"/>
    </source>
</evidence>